<comment type="caution">
    <text evidence="1">The sequence shown here is derived from an EMBL/GenBank/DDBJ whole genome shotgun (WGS) entry which is preliminary data.</text>
</comment>
<accession>A0ACC1NPK6</accession>
<name>A0ACC1NPK6_9HYPO</name>
<gene>
    <name evidence="1" type="ORF">NQ176_g2694</name>
</gene>
<dbReference type="Proteomes" id="UP001143910">
    <property type="component" value="Unassembled WGS sequence"/>
</dbReference>
<keyword evidence="2" id="KW-1185">Reference proteome</keyword>
<sequence length="550" mass="60649">MSEFIKSDICHVEQRNDQATDKIVVEIDAGVYYEVDEARINEEIAKLEEELVSSGKKPYLLSRIIKNPNVFIWVLAVLASTAGFLFGVDQSLISGASIYLPSDLNLSNSEMDMAVGFTPLGAIFGALTILPVNEVFGRRYAIILSAILFTAGAILQAAAQSFSVLLAGRVVLGVALGLVSGTVPAYVAENCAIRWRGGLVTLYQCMVAFGVMCGYVTAAIFNSVKGNWRYMLGSSVVYSTILFFGMLFMPESSRWLMQKGRKLDAYLVWKTARGFDSLDERKEFFIMERVILYEKEISQGKFVAKDLLFRPRCRRAMLIAVAYQFLGQQLSGINSIEYYQATLMRATGLSPQNAVYSSLIGGGAMFLSTIPVIFLIDRLGRRTMALTFIPGACVGLFITGVSFLATGLAPRLGLYLTGMITFTVFWSLGLGAGPWVVASEVYPSYLRSYGVSIAALADWTGTFVTTYPFQKMAVAMTSTGVFAGFYCGITAVIGVILLLFMPETKNLSLEAINQVFELSTLEVMRMNMTALRATWLDLMHLRFKKVWAYQ</sequence>
<evidence type="ECO:0000313" key="1">
    <source>
        <dbReference type="EMBL" id="KAJ2980349.1"/>
    </source>
</evidence>
<proteinExistence type="predicted"/>
<organism evidence="1 2">
    <name type="scientific">Zarea fungicola</name>
    <dbReference type="NCBI Taxonomy" id="93591"/>
    <lineage>
        <taxon>Eukaryota</taxon>
        <taxon>Fungi</taxon>
        <taxon>Dikarya</taxon>
        <taxon>Ascomycota</taxon>
        <taxon>Pezizomycotina</taxon>
        <taxon>Sordariomycetes</taxon>
        <taxon>Hypocreomycetidae</taxon>
        <taxon>Hypocreales</taxon>
        <taxon>Cordycipitaceae</taxon>
        <taxon>Zarea</taxon>
    </lineage>
</organism>
<protein>
    <submittedName>
        <fullName evidence="1">Uncharacterized protein</fullName>
    </submittedName>
</protein>
<dbReference type="EMBL" id="JANJQO010000205">
    <property type="protein sequence ID" value="KAJ2980349.1"/>
    <property type="molecule type" value="Genomic_DNA"/>
</dbReference>
<reference evidence="1" key="1">
    <citation type="submission" date="2022-08" db="EMBL/GenBank/DDBJ databases">
        <title>Genome Sequence of Lecanicillium fungicola.</title>
        <authorList>
            <person name="Buettner E."/>
        </authorList>
    </citation>
    <scope>NUCLEOTIDE SEQUENCE</scope>
    <source>
        <strain evidence="1">Babe33</strain>
    </source>
</reference>
<evidence type="ECO:0000313" key="2">
    <source>
        <dbReference type="Proteomes" id="UP001143910"/>
    </source>
</evidence>